<dbReference type="Pfam" id="PF20446">
    <property type="entry name" value="ABC_N"/>
    <property type="match status" value="1"/>
</dbReference>
<dbReference type="InterPro" id="IPR019195">
    <property type="entry name" value="ABC_ATPase_put"/>
</dbReference>
<dbReference type="Pfam" id="PF09818">
    <property type="entry name" value="ABC_ATPase"/>
    <property type="match status" value="1"/>
</dbReference>
<dbReference type="PANTHER" id="PTHR38149:SF1">
    <property type="entry name" value="ATPASE"/>
    <property type="match status" value="1"/>
</dbReference>
<keyword evidence="6" id="KW-1185">Reference proteome</keyword>
<dbReference type="STRING" id="27349.A0A0L6UE97"/>
<feature type="domain" description="ATPase of the ABC class C-terminal" evidence="2">
    <location>
        <begin position="344"/>
        <end position="608"/>
    </location>
</feature>
<evidence type="ECO:0000259" key="4">
    <source>
        <dbReference type="Pfam" id="PF21117"/>
    </source>
</evidence>
<feature type="region of interest" description="Disordered" evidence="1">
    <location>
        <begin position="633"/>
        <end position="655"/>
    </location>
</feature>
<dbReference type="InterPro" id="IPR049069">
    <property type="entry name" value="MRB1590-like_C"/>
</dbReference>
<dbReference type="InterPro" id="IPR046834">
    <property type="entry name" value="ABC_ATPase_C"/>
</dbReference>
<reference evidence="5 6" key="1">
    <citation type="submission" date="2015-08" db="EMBL/GenBank/DDBJ databases">
        <title>Next Generation Sequencing and Analysis of the Genome of Puccinia sorghi L Schw, the Causal Agent of Maize Common Rust.</title>
        <authorList>
            <person name="Rochi L."/>
            <person name="Burguener G."/>
            <person name="Darino M."/>
            <person name="Turjanski A."/>
            <person name="Kreff E."/>
            <person name="Dieguez M.J."/>
            <person name="Sacco F."/>
        </authorList>
    </citation>
    <scope>NUCLEOTIDE SEQUENCE [LARGE SCALE GENOMIC DNA]</scope>
    <source>
        <strain evidence="5 6">RO10H11247</strain>
    </source>
</reference>
<organism evidence="5 6">
    <name type="scientific">Puccinia sorghi</name>
    <dbReference type="NCBI Taxonomy" id="27349"/>
    <lineage>
        <taxon>Eukaryota</taxon>
        <taxon>Fungi</taxon>
        <taxon>Dikarya</taxon>
        <taxon>Basidiomycota</taxon>
        <taxon>Pucciniomycotina</taxon>
        <taxon>Pucciniomycetes</taxon>
        <taxon>Pucciniales</taxon>
        <taxon>Pucciniaceae</taxon>
        <taxon>Puccinia</taxon>
    </lineage>
</organism>
<evidence type="ECO:0000259" key="2">
    <source>
        <dbReference type="Pfam" id="PF09818"/>
    </source>
</evidence>
<feature type="domain" description="ATPase of the ABC class N-terminal" evidence="3">
    <location>
        <begin position="167"/>
        <end position="335"/>
    </location>
</feature>
<dbReference type="VEuPathDB" id="FungiDB:VP01_688g4"/>
<dbReference type="OrthoDB" id="189459at2759"/>
<evidence type="ECO:0000313" key="5">
    <source>
        <dbReference type="EMBL" id="KNZ46868.1"/>
    </source>
</evidence>
<sequence>MKIPVKFIFRHEVNSTDFEVDDLREKFNSKDISPHEATGLYGSYLRYKPFLRRSRRDAATPPGEVLLARISAIMHICNTAPWRRSPAIHISFVWGTLSHLDVRVGNTSKFRNVCSTPRCPGRGAYYKARYGGGGRGGGSFGNQQSFVPQNPDLKRMKLDSGARNGAALRQMLLERDNRPYPAYRDTEGSWKFDRFDLSVMRIQSDPFAPPTRLKINLSDDQHGWPEYLRASPIRRIALADWLTRRFSRLIRLPPTGSSRSGSGGGGWHSAKGGDFSIDIPGEQVLERSSCRFDGQNGELTLRMSINLPARGRSILGELAAKMLCEQLTNYVDRGLVWIKEIESEAAEWVETVEDQDALRNLVTKAGLTAFIGNGSILPRQSGASALPMPSSTPGLVPFKSPPTLERVFELPNKGRVAGMAISKGITIIVGGGFHGKSTLLEAISNGPSNHTPTSGLSQVVTPVATIPVSSEDGRVVHSCHISPFIRNLPNGKDTDCFSTSDASGSTSMAASCVEAIELLDGQPGTLLLDEDGCAGDDKMRLLVQKESEPITPYIFKVQSLCKDHDISTIMVVGGCGDYCHVADCCIMMENYQAFDMTDRAKKVADSFTFEVEKGLDGMQGLRNRTVWTKSLLPQSSPPKITAKTTHSIQHGPDASDPDHQLDLSGLIQLSTASQTRSIAGFLAQVGLGYEAQRLTVQELMALYERLWLTEDGLERLAEAGKIDAGGLARVNRLLVGMAVNRLRTARFEQVNAGSK</sequence>
<dbReference type="AlphaFoldDB" id="A0A0L6UE97"/>
<dbReference type="PANTHER" id="PTHR38149">
    <property type="entry name" value="ATPASE"/>
    <property type="match status" value="1"/>
</dbReference>
<proteinExistence type="predicted"/>
<gene>
    <name evidence="5" type="ORF">VP01_688g4</name>
</gene>
<feature type="domain" description="MRB1590-like C-terminal" evidence="4">
    <location>
        <begin position="639"/>
        <end position="747"/>
    </location>
</feature>
<protein>
    <submittedName>
        <fullName evidence="5">Uncharacterized protein</fullName>
    </submittedName>
</protein>
<dbReference type="Pfam" id="PF21117">
    <property type="entry name" value="MRB1590_C"/>
    <property type="match status" value="1"/>
</dbReference>
<dbReference type="InterPro" id="IPR046833">
    <property type="entry name" value="ABC_N"/>
</dbReference>
<dbReference type="EMBL" id="LAVV01012260">
    <property type="protein sequence ID" value="KNZ46868.1"/>
    <property type="molecule type" value="Genomic_DNA"/>
</dbReference>
<comment type="caution">
    <text evidence="5">The sequence shown here is derived from an EMBL/GenBank/DDBJ whole genome shotgun (WGS) entry which is preliminary data.</text>
</comment>
<feature type="compositionally biased region" description="Polar residues" evidence="1">
    <location>
        <begin position="633"/>
        <end position="648"/>
    </location>
</feature>
<dbReference type="Proteomes" id="UP000037035">
    <property type="component" value="Unassembled WGS sequence"/>
</dbReference>
<accession>A0A0L6UE97</accession>
<evidence type="ECO:0000313" key="6">
    <source>
        <dbReference type="Proteomes" id="UP000037035"/>
    </source>
</evidence>
<evidence type="ECO:0000256" key="1">
    <source>
        <dbReference type="SAM" id="MobiDB-lite"/>
    </source>
</evidence>
<name>A0A0L6UE97_9BASI</name>
<evidence type="ECO:0000259" key="3">
    <source>
        <dbReference type="Pfam" id="PF20446"/>
    </source>
</evidence>